<proteinExistence type="predicted"/>
<reference evidence="1 2" key="1">
    <citation type="submission" date="2018-10" db="EMBL/GenBank/DDBJ databases">
        <title>Comparative Genomics Analysis of the Streptococcus dysgalactiae subspecies dysgalactiae.</title>
        <authorList>
            <person name="Koh T.H."/>
            <person name="Abdul Rahman N."/>
            <person name="Sessions O.M."/>
        </authorList>
    </citation>
    <scope>NUCLEOTIDE SEQUENCE [LARGE SCALE GENOMIC DNA]</scope>
    <source>
        <strain evidence="1 2">DB60705-15</strain>
    </source>
</reference>
<protein>
    <submittedName>
        <fullName evidence="1">Uncharacterized protein</fullName>
    </submittedName>
</protein>
<dbReference type="EMBL" id="CP033165">
    <property type="protein sequence ID" value="QGH01255.1"/>
    <property type="molecule type" value="Genomic_DNA"/>
</dbReference>
<evidence type="ECO:0000313" key="2">
    <source>
        <dbReference type="Proteomes" id="UP000347383"/>
    </source>
</evidence>
<organism evidence="1 2">
    <name type="scientific">Streptococcus dysgalactiae subsp. dysgalactiae</name>
    <dbReference type="NCBI Taxonomy" id="99822"/>
    <lineage>
        <taxon>Bacteria</taxon>
        <taxon>Bacillati</taxon>
        <taxon>Bacillota</taxon>
        <taxon>Bacilli</taxon>
        <taxon>Lactobacillales</taxon>
        <taxon>Streptococcaceae</taxon>
        <taxon>Streptococcus</taxon>
    </lineage>
</organism>
<dbReference type="RefSeq" id="WP_154412496.1">
    <property type="nucleotide sequence ID" value="NZ_CP033165.1"/>
</dbReference>
<name>A0A9X7S799_STRDY</name>
<dbReference type="AlphaFoldDB" id="A0A9X7S799"/>
<evidence type="ECO:0000313" key="1">
    <source>
        <dbReference type="EMBL" id="QGH01255.1"/>
    </source>
</evidence>
<gene>
    <name evidence="1" type="ORF">EA457_01085</name>
</gene>
<sequence>MVYVSNPIEMTKALSSGETVIEVTRSMVFANPIYLPDGIQLSAIPQENGVLPTIFFSHSDGFILTGSSRLQNLSVVTLQDKKAIQLTSQQVAESFGTIHLENLTVDGQISLIFRTPTLKAHVVTKNVHVASSDTRTYLEQPQKYGVNVLQGAYTLYNFNANKDSLVTAAIDNLSIGSEGHPAIGSGVFISGFNDQGGRVDIDQMTLGDVYSTGLIPQGVADFITGAVFVVYGAHVSHLIQNGKTVTYGVNDMVLDAWGEVNEWVVNDDVISYGQSGVGFVNFGTVNHFKANKAISTYGTGARAYNQYDGTLKEGYFAGIQTFNNGAVGIQISKKVGKLVVDGDIVTQGGLGQSLVKGVNVDLPAYALSMKDGGQLESLTVTGNIISHGDKVTTVTMEDGALIHHIEVAGQIEANGQDSQAFDTDQTKALFKG</sequence>
<dbReference type="Proteomes" id="UP000347383">
    <property type="component" value="Chromosome"/>
</dbReference>
<accession>A0A9X7S799</accession>